<evidence type="ECO:0008006" key="3">
    <source>
        <dbReference type="Google" id="ProtNLM"/>
    </source>
</evidence>
<dbReference type="Gene3D" id="3.90.550.10">
    <property type="entry name" value="Spore Coat Polysaccharide Biosynthesis Protein SpsA, Chain A"/>
    <property type="match status" value="1"/>
</dbReference>
<dbReference type="EMBL" id="CP001016">
    <property type="protein sequence ID" value="ACB94244.1"/>
    <property type="molecule type" value="Genomic_DNA"/>
</dbReference>
<dbReference type="KEGG" id="bid:Bind_0592"/>
<dbReference type="Proteomes" id="UP000001695">
    <property type="component" value="Chromosome"/>
</dbReference>
<gene>
    <name evidence="1" type="ordered locus">Bind_0592</name>
</gene>
<dbReference type="SUPFAM" id="SSF53448">
    <property type="entry name" value="Nucleotide-diphospho-sugar transferases"/>
    <property type="match status" value="1"/>
</dbReference>
<dbReference type="eggNOG" id="COG1442">
    <property type="taxonomic scope" value="Bacteria"/>
</dbReference>
<reference evidence="2" key="1">
    <citation type="submission" date="2008-03" db="EMBL/GenBank/DDBJ databases">
        <title>Complete sequence of chromosome of Beijerinckia indica subsp. indica ATCC 9039.</title>
        <authorList>
            <consortium name="US DOE Joint Genome Institute"/>
            <person name="Copeland A."/>
            <person name="Lucas S."/>
            <person name="Lapidus A."/>
            <person name="Glavina del Rio T."/>
            <person name="Dalin E."/>
            <person name="Tice H."/>
            <person name="Bruce D."/>
            <person name="Goodwin L."/>
            <person name="Pitluck S."/>
            <person name="LaButti K."/>
            <person name="Schmutz J."/>
            <person name="Larimer F."/>
            <person name="Land M."/>
            <person name="Hauser L."/>
            <person name="Kyrpides N."/>
            <person name="Mikhailova N."/>
            <person name="Dunfield P.F."/>
            <person name="Dedysh S.N."/>
            <person name="Liesack W."/>
            <person name="Saw J.H."/>
            <person name="Alam M."/>
            <person name="Chen Y."/>
            <person name="Murrell J.C."/>
            <person name="Richardson P."/>
        </authorList>
    </citation>
    <scope>NUCLEOTIDE SEQUENCE [LARGE SCALE GENOMIC DNA]</scope>
    <source>
        <strain evidence="2">ATCC 9039 / DSM 1715 / NCIMB 8712</strain>
    </source>
</reference>
<sequence length="284" mass="32652">MLQAPTQKNYGIAVIANDKIIDWLLPFLESYLATNATLPLYIIPYDDNISLTRKAAEIYGVTVVDPDSVALDALAKRLYPLSPGHRRRLRKFLSLALPLDEVIYLDVDIVLFRDMREMFGRLEAGKAEFIVAAQTSENDFVYNKKRADYDFLREALTFNDGFFLTSNRLLSLQDFYDIIDRDEKIFHRVRERGGLYAQPVTNFVVHRKGLKVLSFWDWVEGASGESFYKAEGVTFDAEGPRDHCGNKIYFAHWSGMKDAHLMGQRAFDAAWRDFSQKAHARAKF</sequence>
<dbReference type="RefSeq" id="WP_012383602.1">
    <property type="nucleotide sequence ID" value="NC_010581.1"/>
</dbReference>
<reference evidence="1 2" key="2">
    <citation type="journal article" date="2010" name="J. Bacteriol.">
        <title>Complete genome sequence of Beijerinckia indica subsp. indica.</title>
        <authorList>
            <person name="Tamas I."/>
            <person name="Dedysh S.N."/>
            <person name="Liesack W."/>
            <person name="Stott M.B."/>
            <person name="Alam M."/>
            <person name="Murrell J.C."/>
            <person name="Dunfield P.F."/>
        </authorList>
    </citation>
    <scope>NUCLEOTIDE SEQUENCE [LARGE SCALE GENOMIC DNA]</scope>
    <source>
        <strain evidence="2">ATCC 9039 / DSM 1715 / NCIMB 8712</strain>
    </source>
</reference>
<name>B2IFN3_BEII9</name>
<proteinExistence type="predicted"/>
<evidence type="ECO:0000313" key="2">
    <source>
        <dbReference type="Proteomes" id="UP000001695"/>
    </source>
</evidence>
<dbReference type="InterPro" id="IPR029044">
    <property type="entry name" value="Nucleotide-diphossugar_trans"/>
</dbReference>
<dbReference type="AlphaFoldDB" id="B2IFN3"/>
<organism evidence="1 2">
    <name type="scientific">Beijerinckia indica subsp. indica (strain ATCC 9039 / DSM 1715 / NCIMB 8712)</name>
    <dbReference type="NCBI Taxonomy" id="395963"/>
    <lineage>
        <taxon>Bacteria</taxon>
        <taxon>Pseudomonadati</taxon>
        <taxon>Pseudomonadota</taxon>
        <taxon>Alphaproteobacteria</taxon>
        <taxon>Hyphomicrobiales</taxon>
        <taxon>Beijerinckiaceae</taxon>
        <taxon>Beijerinckia</taxon>
    </lineage>
</organism>
<dbReference type="STRING" id="395963.Bind_0592"/>
<accession>B2IFN3</accession>
<dbReference type="HOGENOM" id="CLU_911574_0_0_5"/>
<dbReference type="OrthoDB" id="8440172at2"/>
<protein>
    <recommendedName>
        <fullName evidence="3">Glycosyl transferase family 8</fullName>
    </recommendedName>
</protein>
<keyword evidence="2" id="KW-1185">Reference proteome</keyword>
<evidence type="ECO:0000313" key="1">
    <source>
        <dbReference type="EMBL" id="ACB94244.1"/>
    </source>
</evidence>